<reference evidence="9 10" key="1">
    <citation type="submission" date="2016-03" db="EMBL/GenBank/DDBJ databases">
        <title>Comparative genomics of Pseudogymnoascus destructans, the fungus causing white-nose syndrome of bats.</title>
        <authorList>
            <person name="Palmer J.M."/>
            <person name="Drees K.P."/>
            <person name="Foster J.T."/>
            <person name="Lindner D.L."/>
        </authorList>
    </citation>
    <scope>NUCLEOTIDE SEQUENCE [LARGE SCALE GENOMIC DNA]</scope>
    <source>
        <strain evidence="9 10">UAMH 10579</strain>
    </source>
</reference>
<dbReference type="Gene3D" id="4.10.240.10">
    <property type="entry name" value="Zn(2)-C6 fungal-type DNA-binding domain"/>
    <property type="match status" value="1"/>
</dbReference>
<evidence type="ECO:0000313" key="9">
    <source>
        <dbReference type="EMBL" id="OBT91656.1"/>
    </source>
</evidence>
<dbReference type="GO" id="GO:0008270">
    <property type="term" value="F:zinc ion binding"/>
    <property type="evidence" value="ECO:0007669"/>
    <property type="project" value="InterPro"/>
</dbReference>
<sequence>MPDEGQNGPVRLRASRACQTCSLRKVRCDATEVGLPCSRCRVDKSPNCVLVSSKRGTYARRQTRLTSPYERTTSVKIDAQSSNTRYPSSDDAHSTRRSISSVESAQPNPVTYPSEFSNATCQDSTQPTDSETMEFDKPDNVMNTFESQSFATPTILQQHRDSLTSMFERFMEQQGQNPEDSTKCGIIFMSGASPLTFALEGAQRSNHKAALHDAGSHFPKGDDIGTIEDDAHPSHLSPQDIGYLKVKGVFQRPTSEVRDAMVTAFVERFYPSYSIVDLGGFKESFKAGTPPWSLLHAVCFIGATFCDLSVIHRGGFKGRLHARRHFYDKAKLLFDIGYETNKIVLLQTVIMLSFWGPQMKSYWNPCSWIGFGVTIAESLGIHRINTSTDMDAKRRSLLKRLFWVLAVRDAYCAALLGRPCRLNIAQCDTEPLTLDDFDHDELCPRQDHTKCQSHGHYQIQVSKLSLILRSIIIARFGLGKNTNQTAHLQNTMDMWQSELPPSLSWWRQQGRTTDILSISLKIIFHLQLILIHLDKPGEAEATAAHATTGLSNGFTSSFQIVESAAQMISSTAITIIANSMLGVMPHEIFSGFFVAGIVFYQGIKQPQDFLAGLPRSALDNCQMVISEASERWDPANWVMRIFDFLLSSSVNNTDTTAQIAWNKPTVDNTSQGLDTMPVSGDDYVPNMMPEDDILHSIDFDSPTYQGMASMPNEFFLMSKFLPMPLGDSSFMPM</sequence>
<dbReference type="Pfam" id="PF04082">
    <property type="entry name" value="Fungal_trans"/>
    <property type="match status" value="1"/>
</dbReference>
<dbReference type="PANTHER" id="PTHR47171:SF1">
    <property type="entry name" value="ZN(II)2CYS6 TRANSCRIPTION FACTOR (EUROFUNG)"/>
    <property type="match status" value="1"/>
</dbReference>
<dbReference type="InterPro" id="IPR007219">
    <property type="entry name" value="XnlR_reg_dom"/>
</dbReference>
<evidence type="ECO:0000256" key="3">
    <source>
        <dbReference type="ARBA" id="ARBA00023015"/>
    </source>
</evidence>
<feature type="domain" description="Zn(2)-C6 fungal-type" evidence="8">
    <location>
        <begin position="17"/>
        <end position="50"/>
    </location>
</feature>
<name>A0A1B8G737_9PEZI</name>
<keyword evidence="2" id="KW-0862">Zinc</keyword>
<dbReference type="GO" id="GO:0006351">
    <property type="term" value="P:DNA-templated transcription"/>
    <property type="evidence" value="ECO:0007669"/>
    <property type="project" value="InterPro"/>
</dbReference>
<dbReference type="Proteomes" id="UP000091956">
    <property type="component" value="Unassembled WGS sequence"/>
</dbReference>
<dbReference type="CDD" id="cd00067">
    <property type="entry name" value="GAL4"/>
    <property type="match status" value="1"/>
</dbReference>
<evidence type="ECO:0000256" key="7">
    <source>
        <dbReference type="SAM" id="MobiDB-lite"/>
    </source>
</evidence>
<dbReference type="AlphaFoldDB" id="A0A1B8G737"/>
<keyword evidence="3" id="KW-0805">Transcription regulation</keyword>
<dbReference type="SMART" id="SM00066">
    <property type="entry name" value="GAL4"/>
    <property type="match status" value="1"/>
</dbReference>
<dbReference type="SMART" id="SM00906">
    <property type="entry name" value="Fungal_trans"/>
    <property type="match status" value="1"/>
</dbReference>
<dbReference type="Pfam" id="PF00172">
    <property type="entry name" value="Zn_clus"/>
    <property type="match status" value="1"/>
</dbReference>
<keyword evidence="1" id="KW-0479">Metal-binding</keyword>
<evidence type="ECO:0000256" key="4">
    <source>
        <dbReference type="ARBA" id="ARBA00023125"/>
    </source>
</evidence>
<organism evidence="9 10">
    <name type="scientific">Pseudogymnoascus verrucosus</name>
    <dbReference type="NCBI Taxonomy" id="342668"/>
    <lineage>
        <taxon>Eukaryota</taxon>
        <taxon>Fungi</taxon>
        <taxon>Dikarya</taxon>
        <taxon>Ascomycota</taxon>
        <taxon>Pezizomycotina</taxon>
        <taxon>Leotiomycetes</taxon>
        <taxon>Thelebolales</taxon>
        <taxon>Thelebolaceae</taxon>
        <taxon>Pseudogymnoascus</taxon>
    </lineage>
</organism>
<gene>
    <name evidence="9" type="ORF">VE01_10321</name>
</gene>
<dbReference type="PANTHER" id="PTHR47171">
    <property type="entry name" value="FARA-RELATED"/>
    <property type="match status" value="1"/>
</dbReference>
<dbReference type="OrthoDB" id="3595135at2759"/>
<keyword evidence="6" id="KW-0539">Nucleus</keyword>
<evidence type="ECO:0000259" key="8">
    <source>
        <dbReference type="PROSITE" id="PS50048"/>
    </source>
</evidence>
<dbReference type="PROSITE" id="PS00463">
    <property type="entry name" value="ZN2_CY6_FUNGAL_1"/>
    <property type="match status" value="1"/>
</dbReference>
<evidence type="ECO:0000313" key="10">
    <source>
        <dbReference type="Proteomes" id="UP000091956"/>
    </source>
</evidence>
<accession>A0A1B8G737</accession>
<reference evidence="10" key="2">
    <citation type="journal article" date="2018" name="Nat. Commun.">
        <title>Extreme sensitivity to ultraviolet light in the fungal pathogen causing white-nose syndrome of bats.</title>
        <authorList>
            <person name="Palmer J.M."/>
            <person name="Drees K.P."/>
            <person name="Foster J.T."/>
            <person name="Lindner D.L."/>
        </authorList>
    </citation>
    <scope>NUCLEOTIDE SEQUENCE [LARGE SCALE GENOMIC DNA]</scope>
    <source>
        <strain evidence="10">UAMH 10579</strain>
    </source>
</reference>
<evidence type="ECO:0000256" key="5">
    <source>
        <dbReference type="ARBA" id="ARBA00023163"/>
    </source>
</evidence>
<feature type="region of interest" description="Disordered" evidence="7">
    <location>
        <begin position="76"/>
        <end position="137"/>
    </location>
</feature>
<dbReference type="PROSITE" id="PS50048">
    <property type="entry name" value="ZN2_CY6_FUNGAL_2"/>
    <property type="match status" value="1"/>
</dbReference>
<proteinExistence type="predicted"/>
<evidence type="ECO:0000256" key="6">
    <source>
        <dbReference type="ARBA" id="ARBA00023242"/>
    </source>
</evidence>
<feature type="compositionally biased region" description="Polar residues" evidence="7">
    <location>
        <begin position="97"/>
        <end position="130"/>
    </location>
</feature>
<dbReference type="SUPFAM" id="SSF57701">
    <property type="entry name" value="Zn2/Cys6 DNA-binding domain"/>
    <property type="match status" value="1"/>
</dbReference>
<keyword evidence="10" id="KW-1185">Reference proteome</keyword>
<dbReference type="CDD" id="cd12148">
    <property type="entry name" value="fungal_TF_MHR"/>
    <property type="match status" value="1"/>
</dbReference>
<dbReference type="GeneID" id="28843707"/>
<protein>
    <recommendedName>
        <fullName evidence="8">Zn(2)-C6 fungal-type domain-containing protein</fullName>
    </recommendedName>
</protein>
<dbReference type="InterPro" id="IPR001138">
    <property type="entry name" value="Zn2Cys6_DnaBD"/>
</dbReference>
<dbReference type="InterPro" id="IPR052073">
    <property type="entry name" value="Amide_Lactam_Regulators"/>
</dbReference>
<dbReference type="GO" id="GO:0000981">
    <property type="term" value="F:DNA-binding transcription factor activity, RNA polymerase II-specific"/>
    <property type="evidence" value="ECO:0007669"/>
    <property type="project" value="InterPro"/>
</dbReference>
<evidence type="ECO:0000256" key="2">
    <source>
        <dbReference type="ARBA" id="ARBA00022833"/>
    </source>
</evidence>
<dbReference type="InterPro" id="IPR036864">
    <property type="entry name" value="Zn2-C6_fun-type_DNA-bd_sf"/>
</dbReference>
<keyword evidence="4" id="KW-0238">DNA-binding</keyword>
<dbReference type="RefSeq" id="XP_018125389.1">
    <property type="nucleotide sequence ID" value="XM_018279724.2"/>
</dbReference>
<evidence type="ECO:0000256" key="1">
    <source>
        <dbReference type="ARBA" id="ARBA00022723"/>
    </source>
</evidence>
<dbReference type="EMBL" id="KV460283">
    <property type="protein sequence ID" value="OBT91656.1"/>
    <property type="molecule type" value="Genomic_DNA"/>
</dbReference>
<keyword evidence="5" id="KW-0804">Transcription</keyword>
<feature type="compositionally biased region" description="Polar residues" evidence="7">
    <location>
        <begin position="76"/>
        <end position="87"/>
    </location>
</feature>
<dbReference type="GO" id="GO:0003677">
    <property type="term" value="F:DNA binding"/>
    <property type="evidence" value="ECO:0007669"/>
    <property type="project" value="UniProtKB-KW"/>
</dbReference>